<dbReference type="AlphaFoldDB" id="A0A0R2CVK5"/>
<comment type="caution">
    <text evidence="1">The sequence shown here is derived from an EMBL/GenBank/DDBJ whole genome shotgun (WGS) entry which is preliminary data.</text>
</comment>
<gene>
    <name evidence="1" type="ORF">FC19_GL001368</name>
</gene>
<protein>
    <submittedName>
        <fullName evidence="1">Uncharacterized protein</fullName>
    </submittedName>
</protein>
<organism evidence="1 2">
    <name type="scientific">Liquorilactobacillus aquaticus DSM 21051</name>
    <dbReference type="NCBI Taxonomy" id="1423725"/>
    <lineage>
        <taxon>Bacteria</taxon>
        <taxon>Bacillati</taxon>
        <taxon>Bacillota</taxon>
        <taxon>Bacilli</taxon>
        <taxon>Lactobacillales</taxon>
        <taxon>Lactobacillaceae</taxon>
        <taxon>Liquorilactobacillus</taxon>
    </lineage>
</organism>
<dbReference type="STRING" id="1423725.FC19_GL001368"/>
<evidence type="ECO:0000313" key="1">
    <source>
        <dbReference type="EMBL" id="KRM95889.1"/>
    </source>
</evidence>
<proteinExistence type="predicted"/>
<dbReference type="EMBL" id="AYZD01000018">
    <property type="protein sequence ID" value="KRM95889.1"/>
    <property type="molecule type" value="Genomic_DNA"/>
</dbReference>
<dbReference type="PATRIC" id="fig|1423725.3.peg.1407"/>
<dbReference type="Proteomes" id="UP000051015">
    <property type="component" value="Unassembled WGS sequence"/>
</dbReference>
<reference evidence="1 2" key="1">
    <citation type="journal article" date="2015" name="Genome Announc.">
        <title>Expanding the biotechnology potential of lactobacilli through comparative genomics of 213 strains and associated genera.</title>
        <authorList>
            <person name="Sun Z."/>
            <person name="Harris H.M."/>
            <person name="McCann A."/>
            <person name="Guo C."/>
            <person name="Argimon S."/>
            <person name="Zhang W."/>
            <person name="Yang X."/>
            <person name="Jeffery I.B."/>
            <person name="Cooney J.C."/>
            <person name="Kagawa T.F."/>
            <person name="Liu W."/>
            <person name="Song Y."/>
            <person name="Salvetti E."/>
            <person name="Wrobel A."/>
            <person name="Rasinkangas P."/>
            <person name="Parkhill J."/>
            <person name="Rea M.C."/>
            <person name="O'Sullivan O."/>
            <person name="Ritari J."/>
            <person name="Douillard F.P."/>
            <person name="Paul Ross R."/>
            <person name="Yang R."/>
            <person name="Briner A.E."/>
            <person name="Felis G.E."/>
            <person name="de Vos W.M."/>
            <person name="Barrangou R."/>
            <person name="Klaenhammer T.R."/>
            <person name="Caufield P.W."/>
            <person name="Cui Y."/>
            <person name="Zhang H."/>
            <person name="O'Toole P.W."/>
        </authorList>
    </citation>
    <scope>NUCLEOTIDE SEQUENCE [LARGE SCALE GENOMIC DNA]</scope>
    <source>
        <strain evidence="1 2">DSM 21051</strain>
    </source>
</reference>
<name>A0A0R2CVK5_9LACO</name>
<accession>A0A0R2CVK5</accession>
<evidence type="ECO:0000313" key="2">
    <source>
        <dbReference type="Proteomes" id="UP000051015"/>
    </source>
</evidence>
<keyword evidence="2" id="KW-1185">Reference proteome</keyword>
<sequence length="53" mass="6144">MLKKYLGIQKTLIDKAYYKKTIHVSKGAGSYVPKLESYIRKSNDFSIVIYKNT</sequence>